<gene>
    <name evidence="1" type="ORF">BDM02DRAFT_3179262</name>
</gene>
<dbReference type="Proteomes" id="UP000886501">
    <property type="component" value="Unassembled WGS sequence"/>
</dbReference>
<reference evidence="1" key="1">
    <citation type="submission" date="2019-10" db="EMBL/GenBank/DDBJ databases">
        <authorList>
            <consortium name="DOE Joint Genome Institute"/>
            <person name="Kuo A."/>
            <person name="Miyauchi S."/>
            <person name="Kiss E."/>
            <person name="Drula E."/>
            <person name="Kohler A."/>
            <person name="Sanchez-Garcia M."/>
            <person name="Andreopoulos B."/>
            <person name="Barry K.W."/>
            <person name="Bonito G."/>
            <person name="Buee M."/>
            <person name="Carver A."/>
            <person name="Chen C."/>
            <person name="Cichocki N."/>
            <person name="Clum A."/>
            <person name="Culley D."/>
            <person name="Crous P.W."/>
            <person name="Fauchery L."/>
            <person name="Girlanda M."/>
            <person name="Hayes R."/>
            <person name="Keri Z."/>
            <person name="Labutti K."/>
            <person name="Lipzen A."/>
            <person name="Lombard V."/>
            <person name="Magnuson J."/>
            <person name="Maillard F."/>
            <person name="Morin E."/>
            <person name="Murat C."/>
            <person name="Nolan M."/>
            <person name="Ohm R."/>
            <person name="Pangilinan J."/>
            <person name="Pereira M."/>
            <person name="Perotto S."/>
            <person name="Peter M."/>
            <person name="Riley R."/>
            <person name="Sitrit Y."/>
            <person name="Stielow B."/>
            <person name="Szollosi G."/>
            <person name="Zifcakova L."/>
            <person name="Stursova M."/>
            <person name="Spatafora J.W."/>
            <person name="Tedersoo L."/>
            <person name="Vaario L.-M."/>
            <person name="Yamada A."/>
            <person name="Yan M."/>
            <person name="Wang P."/>
            <person name="Xu J."/>
            <person name="Bruns T."/>
            <person name="Baldrian P."/>
            <person name="Vilgalys R."/>
            <person name="Henrissat B."/>
            <person name="Grigoriev I.V."/>
            <person name="Hibbett D."/>
            <person name="Nagy L.G."/>
            <person name="Martin F.M."/>
        </authorList>
    </citation>
    <scope>NUCLEOTIDE SEQUENCE</scope>
    <source>
        <strain evidence="1">P2</strain>
    </source>
</reference>
<sequence>MDNRLRYLLVLDFEASCGESGFPKNQMEIIEFPTIVYDLQGKKEVGRFHEYVKPVMQPQLTEFCTGLTGIPGTEINSAEPFPPVCERFKAFLKNQNLWDDPSTYAFITCGAWDLHTMLPRQLSQIMSANPSAKSDDRLLVTHFQERVINIKTTFQGKYGYKHSKEMAQMLGALNIHLVGRHHSGIDDCGNILRIVKRMLDDGWVPEVKPELSR</sequence>
<comment type="caution">
    <text evidence="1">The sequence shown here is derived from an EMBL/GenBank/DDBJ whole genome shotgun (WGS) entry which is preliminary data.</text>
</comment>
<keyword evidence="1" id="KW-0269">Exonuclease</keyword>
<dbReference type="EMBL" id="MU117984">
    <property type="protein sequence ID" value="KAF9650514.1"/>
    <property type="molecule type" value="Genomic_DNA"/>
</dbReference>
<keyword evidence="1" id="KW-0540">Nuclease</keyword>
<keyword evidence="2" id="KW-1185">Reference proteome</keyword>
<evidence type="ECO:0000313" key="2">
    <source>
        <dbReference type="Proteomes" id="UP000886501"/>
    </source>
</evidence>
<proteinExistence type="predicted"/>
<reference evidence="1" key="2">
    <citation type="journal article" date="2020" name="Nat. Commun.">
        <title>Large-scale genome sequencing of mycorrhizal fungi provides insights into the early evolution of symbiotic traits.</title>
        <authorList>
            <person name="Miyauchi S."/>
            <person name="Kiss E."/>
            <person name="Kuo A."/>
            <person name="Drula E."/>
            <person name="Kohler A."/>
            <person name="Sanchez-Garcia M."/>
            <person name="Morin E."/>
            <person name="Andreopoulos B."/>
            <person name="Barry K.W."/>
            <person name="Bonito G."/>
            <person name="Buee M."/>
            <person name="Carver A."/>
            <person name="Chen C."/>
            <person name="Cichocki N."/>
            <person name="Clum A."/>
            <person name="Culley D."/>
            <person name="Crous P.W."/>
            <person name="Fauchery L."/>
            <person name="Girlanda M."/>
            <person name="Hayes R.D."/>
            <person name="Keri Z."/>
            <person name="LaButti K."/>
            <person name="Lipzen A."/>
            <person name="Lombard V."/>
            <person name="Magnuson J."/>
            <person name="Maillard F."/>
            <person name="Murat C."/>
            <person name="Nolan M."/>
            <person name="Ohm R.A."/>
            <person name="Pangilinan J."/>
            <person name="Pereira M.F."/>
            <person name="Perotto S."/>
            <person name="Peter M."/>
            <person name="Pfister S."/>
            <person name="Riley R."/>
            <person name="Sitrit Y."/>
            <person name="Stielow J.B."/>
            <person name="Szollosi G."/>
            <person name="Zifcakova L."/>
            <person name="Stursova M."/>
            <person name="Spatafora J.W."/>
            <person name="Tedersoo L."/>
            <person name="Vaario L.M."/>
            <person name="Yamada A."/>
            <person name="Yan M."/>
            <person name="Wang P."/>
            <person name="Xu J."/>
            <person name="Bruns T."/>
            <person name="Baldrian P."/>
            <person name="Vilgalys R."/>
            <person name="Dunand C."/>
            <person name="Henrissat B."/>
            <person name="Grigoriev I.V."/>
            <person name="Hibbett D."/>
            <person name="Nagy L.G."/>
            <person name="Martin F.M."/>
        </authorList>
    </citation>
    <scope>NUCLEOTIDE SEQUENCE</scope>
    <source>
        <strain evidence="1">P2</strain>
    </source>
</reference>
<protein>
    <submittedName>
        <fullName evidence="1">Exonuclease RNase T and DNA polymerase III</fullName>
    </submittedName>
</protein>
<organism evidence="1 2">
    <name type="scientific">Thelephora ganbajun</name>
    <name type="common">Ganba fungus</name>
    <dbReference type="NCBI Taxonomy" id="370292"/>
    <lineage>
        <taxon>Eukaryota</taxon>
        <taxon>Fungi</taxon>
        <taxon>Dikarya</taxon>
        <taxon>Basidiomycota</taxon>
        <taxon>Agaricomycotina</taxon>
        <taxon>Agaricomycetes</taxon>
        <taxon>Thelephorales</taxon>
        <taxon>Thelephoraceae</taxon>
        <taxon>Thelephora</taxon>
    </lineage>
</organism>
<keyword evidence="1" id="KW-0378">Hydrolase</keyword>
<name>A0ACB6ZLV5_THEGA</name>
<accession>A0ACB6ZLV5</accession>
<evidence type="ECO:0000313" key="1">
    <source>
        <dbReference type="EMBL" id="KAF9650514.1"/>
    </source>
</evidence>